<organism evidence="1 2">
    <name type="scientific">Streptomyces pacificus</name>
    <dbReference type="NCBI Taxonomy" id="2705029"/>
    <lineage>
        <taxon>Bacteria</taxon>
        <taxon>Bacillati</taxon>
        <taxon>Actinomycetota</taxon>
        <taxon>Actinomycetes</taxon>
        <taxon>Kitasatosporales</taxon>
        <taxon>Streptomycetaceae</taxon>
        <taxon>Streptomyces</taxon>
    </lineage>
</organism>
<gene>
    <name evidence="1" type="ORF">SCWH03_47500</name>
</gene>
<reference evidence="1 2" key="1">
    <citation type="submission" date="2020-02" db="EMBL/GenBank/DDBJ databases">
        <title>Whole Genome Shotgun Sequence of Streptomyces sp. strain CWH03.</title>
        <authorList>
            <person name="Dohra H."/>
            <person name="Kodani S."/>
            <person name="Yamamura H."/>
        </authorList>
    </citation>
    <scope>NUCLEOTIDE SEQUENCE [LARGE SCALE GENOMIC DNA]</scope>
    <source>
        <strain evidence="1 2">CWH03</strain>
    </source>
</reference>
<protein>
    <recommendedName>
        <fullName evidence="3">LigA protein</fullName>
    </recommendedName>
</protein>
<evidence type="ECO:0000313" key="1">
    <source>
        <dbReference type="EMBL" id="GFH38508.1"/>
    </source>
</evidence>
<evidence type="ECO:0000313" key="2">
    <source>
        <dbReference type="Proteomes" id="UP000484988"/>
    </source>
</evidence>
<evidence type="ECO:0008006" key="3">
    <source>
        <dbReference type="Google" id="ProtNLM"/>
    </source>
</evidence>
<proteinExistence type="predicted"/>
<sequence length="368" mass="39745">MTRTTPERPLDIEAVFPALTAHRGTATRLHPRPGSPEVGDSSVGGPFLWPADEPWPMCTAPHDRTSGYRPADVRRQRAILAEAWGRASPQGPTDAERAELASLTPGPHAPHLGERDPVPLVALAQLTAQDVPGLEGPEGCDVLQVLWCPFEAHGPRGNAFDVVLKWRHQADVKDVLASRPEPVVIGRAQGLPDPCVLDPEQVVEHEYIELLDEDLQEAIEEWEEGQEEAADGAVDEAVDGATESVSYPTYEAYEAAMRAAEQHAAPVATYTGDLSIAPGWKVGGFASWHLTGPAPVERCACGTPMSLLLTVTEREWDNGTQSWVPAEDQELIGVKGANIPTAVSPARGTMYVFTCPIDPSHPHRTAFQ</sequence>
<name>A0A6A0B1K5_9ACTN</name>
<dbReference type="AlphaFoldDB" id="A0A6A0B1K5"/>
<dbReference type="RefSeq" id="WP_173266154.1">
    <property type="nucleotide sequence ID" value="NZ_BLLG01000017.1"/>
</dbReference>
<dbReference type="Gene3D" id="2.30.320.10">
    <property type="entry name" value="YwqG-like"/>
    <property type="match status" value="1"/>
</dbReference>
<dbReference type="EMBL" id="BLLG01000017">
    <property type="protein sequence ID" value="GFH38508.1"/>
    <property type="molecule type" value="Genomic_DNA"/>
</dbReference>
<dbReference type="Proteomes" id="UP000484988">
    <property type="component" value="Unassembled WGS sequence"/>
</dbReference>
<accession>A0A6A0B1K5</accession>
<comment type="caution">
    <text evidence="1">The sequence shown here is derived from an EMBL/GenBank/DDBJ whole genome shotgun (WGS) entry which is preliminary data.</text>
</comment>
<keyword evidence="2" id="KW-1185">Reference proteome</keyword>